<dbReference type="EMBL" id="JBHLWB010000001">
    <property type="protein sequence ID" value="MFC0308381.1"/>
    <property type="molecule type" value="Genomic_DNA"/>
</dbReference>
<dbReference type="Proteomes" id="UP001589767">
    <property type="component" value="Unassembled WGS sequence"/>
</dbReference>
<dbReference type="SMART" id="SM00869">
    <property type="entry name" value="Autotransporter"/>
    <property type="match status" value="1"/>
</dbReference>
<evidence type="ECO:0000259" key="1">
    <source>
        <dbReference type="PROSITE" id="PS51208"/>
    </source>
</evidence>
<evidence type="ECO:0000313" key="2">
    <source>
        <dbReference type="EMBL" id="MFC0308381.1"/>
    </source>
</evidence>
<dbReference type="Pfam" id="PF03797">
    <property type="entry name" value="Autotransporter"/>
    <property type="match status" value="1"/>
</dbReference>
<organism evidence="2 3">
    <name type="scientific">Gallibacterium trehalosifermentans</name>
    <dbReference type="NCBI Taxonomy" id="516935"/>
    <lineage>
        <taxon>Bacteria</taxon>
        <taxon>Pseudomonadati</taxon>
        <taxon>Pseudomonadota</taxon>
        <taxon>Gammaproteobacteria</taxon>
        <taxon>Pasteurellales</taxon>
        <taxon>Pasteurellaceae</taxon>
        <taxon>Gallibacterium</taxon>
    </lineage>
</organism>
<accession>A0ABV6GYD6</accession>
<comment type="caution">
    <text evidence="2">The sequence shown here is derived from an EMBL/GenBank/DDBJ whole genome shotgun (WGS) entry which is preliminary data.</text>
</comment>
<keyword evidence="3" id="KW-1185">Reference proteome</keyword>
<reference evidence="2 3" key="1">
    <citation type="submission" date="2024-09" db="EMBL/GenBank/DDBJ databases">
        <authorList>
            <person name="Sun Q."/>
            <person name="Mori K."/>
        </authorList>
    </citation>
    <scope>NUCLEOTIDE SEQUENCE [LARGE SCALE GENOMIC DNA]</scope>
    <source>
        <strain evidence="2 3">CCM 7539</strain>
    </source>
</reference>
<dbReference type="InterPro" id="IPR036709">
    <property type="entry name" value="Autotransporte_beta_dom_sf"/>
</dbReference>
<evidence type="ECO:0000313" key="3">
    <source>
        <dbReference type="Proteomes" id="UP001589767"/>
    </source>
</evidence>
<dbReference type="RefSeq" id="WP_382368239.1">
    <property type="nucleotide sequence ID" value="NZ_JBHLWB010000001.1"/>
</dbReference>
<dbReference type="SUPFAM" id="SSF103515">
    <property type="entry name" value="Autotransporter"/>
    <property type="match status" value="1"/>
</dbReference>
<gene>
    <name evidence="2" type="ORF">ACFFHK_01500</name>
</gene>
<dbReference type="InterPro" id="IPR005546">
    <property type="entry name" value="Autotransporte_beta"/>
</dbReference>
<name>A0ABV6GYD6_9PAST</name>
<proteinExistence type="predicted"/>
<feature type="domain" description="Autotransporter" evidence="1">
    <location>
        <begin position="1071"/>
        <end position="1343"/>
    </location>
</feature>
<dbReference type="Gene3D" id="2.40.128.130">
    <property type="entry name" value="Autotransporter beta-domain"/>
    <property type="match status" value="1"/>
</dbReference>
<dbReference type="PROSITE" id="PS51208">
    <property type="entry name" value="AUTOTRANSPORTER"/>
    <property type="match status" value="1"/>
</dbReference>
<protein>
    <submittedName>
        <fullName evidence="2">Autotransporter domain-containing protein</fullName>
    </submittedName>
</protein>
<sequence>MIANSYVAAEDGENLLTFTQPIQLGNSSLTLGSGIILKPMPYEDDVIAGGSKLVNVNGSAVAKKTALTINGYQYERALEVDQESPEEGMDRHYDNRVILGGNMVEIAKKDNMQADQNFSSSITTEETSLTINGGMITDPVVGGSVAHNFHERQDGEILEGFTNAQVSVIDKKTNVVINGGTFKSFNPEDESAQDIYAGGAALGLNTTSTIDEANLTINGGMFYGNVFAGSYVEDAGIANVKKSTITINNGEINGSIVAGGECESECVTDTAQDNLGKSTVENVTLNLRGGKVGGILLGGVNQDSVLAAPVKQAVLNYYGGEITRPTISDTAEGVESGIDAIAENATINLYADLTSDVLADAQSNVTIQGNQHTLNGDLSAIDNATLTINNVNFSKKQSLTVGRLGEHQQGTINLANDQAMRLDNLTFKGTAAGQFNLTKGELSGVLKIDGDSNVNLTGATYTSQDLANDLIITAGKNGKLVLKENGVIKTLANQLFNDGEATKAENLDTLAVKDEVNNKINFAGGTVKLEDSKYAFNYAKKAKEVFSAGNSRQSTLTFTGELTDKALQVSQAAELGNEMALDSATANTSKANLIVGSNAATEVSAVQESAENVNNGFNVGKLNLAADSTLVAINNLQEVTLGGSEGGEVLVVNNQANTDLQVFVGSGNQNKGGLNVGNTSVDETTALTLTANVILTSDSQLTSRGKTTINGDVVVDNSSIAVANGTLTLAENKTLTTKGTSTFTGNIHTDNLKVDQQDTAAIINIGSTGAAGKAGKVTAKNVDLNGGILFLDPIWQNGQTIADGTAFATNSVNNTKVVVGNNAVFVYGTDTQTAYNTFNQTGLTWGDNATLSAAYLSGSLDLAANSLVIDPTAQSTSGANYGTLKLADNSLLMIDGAKVNGSQTAALTNVSSAEVAANAHLYLANVNDGETYHIMSGTQVETNNSWYVAEESDAPANISTYQALYKLVGATGNNATKLSLVAKLQKANAIYGNSLLMPDVIDNTLANHTDTPLKGFFDKAMNSQINATQAAQIDAFNSAAAMSVLGKSSYGTYKAATLINDSVVEHLRVDDREYGNNVWLRYLHSNEDINNVNSVIAENSQATHHGLVLGADLYRHAKNSAGVALSYLHSKYDSLTLASHTKNKAKYIGLSAYGRTEIAGLALLADASYFNGKNSLNQYNSGERLTGTQRTAAISLGATVEKTVAFANDHTLTPYVGVRYLHLDSSNYRNNLGLNYRQDQQDLWLLPVGVKYQAAFTSGDWLFKPSVELGYTWNSGDRQAKQTVAYQGVTNSFNYNIVDKGNFVSKVGFDAKQGQFVYSLGYEYQKGRHVKANRYVANVSYQF</sequence>